<dbReference type="CDD" id="cd07377">
    <property type="entry name" value="WHTH_GntR"/>
    <property type="match status" value="1"/>
</dbReference>
<evidence type="ECO:0000256" key="3">
    <source>
        <dbReference type="ARBA" id="ARBA00023015"/>
    </source>
</evidence>
<dbReference type="PANTHER" id="PTHR46577:SF2">
    <property type="entry name" value="TRANSCRIPTIONAL REGULATORY PROTEIN"/>
    <property type="match status" value="1"/>
</dbReference>
<proteinExistence type="inferred from homology"/>
<dbReference type="InterPro" id="IPR036390">
    <property type="entry name" value="WH_DNA-bd_sf"/>
</dbReference>
<dbReference type="Gene3D" id="1.10.10.10">
    <property type="entry name" value="Winged helix-like DNA-binding domain superfamily/Winged helix DNA-binding domain"/>
    <property type="match status" value="1"/>
</dbReference>
<dbReference type="PRINTS" id="PR00035">
    <property type="entry name" value="HTHGNTR"/>
</dbReference>
<keyword evidence="7" id="KW-0032">Aminotransferase</keyword>
<organism evidence="7 8">
    <name type="scientific">Chitinophaga qingshengii</name>
    <dbReference type="NCBI Taxonomy" id="1569794"/>
    <lineage>
        <taxon>Bacteria</taxon>
        <taxon>Pseudomonadati</taxon>
        <taxon>Bacteroidota</taxon>
        <taxon>Chitinophagia</taxon>
        <taxon>Chitinophagales</taxon>
        <taxon>Chitinophagaceae</taxon>
        <taxon>Chitinophaga</taxon>
    </lineage>
</organism>
<keyword evidence="2" id="KW-0663">Pyridoxal phosphate</keyword>
<dbReference type="InterPro" id="IPR051446">
    <property type="entry name" value="HTH_trans_reg/aminotransferase"/>
</dbReference>
<evidence type="ECO:0000313" key="8">
    <source>
        <dbReference type="Proteomes" id="UP000659124"/>
    </source>
</evidence>
<keyword evidence="5" id="KW-0804">Transcription</keyword>
<dbReference type="Gene3D" id="3.40.640.10">
    <property type="entry name" value="Type I PLP-dependent aspartate aminotransferase-like (Major domain)"/>
    <property type="match status" value="1"/>
</dbReference>
<dbReference type="InterPro" id="IPR000524">
    <property type="entry name" value="Tscrpt_reg_HTH_GntR"/>
</dbReference>
<name>A0ABR7TSM3_9BACT</name>
<keyword evidence="8" id="KW-1185">Reference proteome</keyword>
<dbReference type="SMART" id="SM00345">
    <property type="entry name" value="HTH_GNTR"/>
    <property type="match status" value="1"/>
</dbReference>
<dbReference type="CDD" id="cd00609">
    <property type="entry name" value="AAT_like"/>
    <property type="match status" value="1"/>
</dbReference>
<dbReference type="Proteomes" id="UP000659124">
    <property type="component" value="Unassembled WGS sequence"/>
</dbReference>
<dbReference type="PANTHER" id="PTHR46577">
    <property type="entry name" value="HTH-TYPE TRANSCRIPTIONAL REGULATORY PROTEIN GABR"/>
    <property type="match status" value="1"/>
</dbReference>
<dbReference type="GO" id="GO:0008483">
    <property type="term" value="F:transaminase activity"/>
    <property type="evidence" value="ECO:0007669"/>
    <property type="project" value="UniProtKB-KW"/>
</dbReference>
<protein>
    <submittedName>
        <fullName evidence="7">PLP-dependent aminotransferase family protein</fullName>
    </submittedName>
</protein>
<accession>A0ABR7TSM3</accession>
<evidence type="ECO:0000256" key="4">
    <source>
        <dbReference type="ARBA" id="ARBA00023125"/>
    </source>
</evidence>
<keyword evidence="7" id="KW-0808">Transferase</keyword>
<evidence type="ECO:0000256" key="1">
    <source>
        <dbReference type="ARBA" id="ARBA00005384"/>
    </source>
</evidence>
<dbReference type="Pfam" id="PF00392">
    <property type="entry name" value="GntR"/>
    <property type="match status" value="1"/>
</dbReference>
<dbReference type="InterPro" id="IPR036388">
    <property type="entry name" value="WH-like_DNA-bd_sf"/>
</dbReference>
<sequence>MSSPFVQQLFKEIKIKRAVKKPVYLQLSDAIMWMIKEGRLHRGQEIPGSREMAQLLTINRVTVTRALDDLQAQGWLNRLVGKGTFVSAHIPEVRPDNSRPAKPPEKVAGFSIPAMGYINHQLNIPNTTLHLDDGFPDPHLAPLKELYRSYRAQLTRGGIYDKFGRYNYPEGAVYYTQALSAYLNHTRGLNTRSGNLLSIRGTIMGINLVCNGLISPGDVIVSGIPGKIRAEDIFVHYRAKHIGIPVDRHGIVVEALAEICRKTRVRMVYVTPYHHYPTTVTLSVERRTQLLQLAEKYKFIIFEDENDFDFHYQRRPLFPLAAADKHGMVIHCGSFSKSLSPAFRIGYLVAAENVIDHLSQVRLLLDRQGDQILEYAMAELLREGTIQRYLRKAMTVYQARRDFFCEKLAQQLGDKIRFDIPEGGLTVWARFDKAINLEKMAQKALRRDLYLSNGNLHKYPGFHENATRLGFGSSTIDQLEKSIAVLKKII</sequence>
<dbReference type="PROSITE" id="PS50949">
    <property type="entry name" value="HTH_GNTR"/>
    <property type="match status" value="1"/>
</dbReference>
<evidence type="ECO:0000256" key="2">
    <source>
        <dbReference type="ARBA" id="ARBA00022898"/>
    </source>
</evidence>
<comment type="similarity">
    <text evidence="1">In the C-terminal section; belongs to the class-I pyridoxal-phosphate-dependent aminotransferase family.</text>
</comment>
<reference evidence="7 8" key="1">
    <citation type="submission" date="2020-09" db="EMBL/GenBank/DDBJ databases">
        <title>Genome sequences of type strains of Chitinophaga qingshengii and Chitinophaga varians.</title>
        <authorList>
            <person name="Kittiwongwattana C."/>
        </authorList>
    </citation>
    <scope>NUCLEOTIDE SEQUENCE [LARGE SCALE GENOMIC DNA]</scope>
    <source>
        <strain evidence="7 8">JCM 30026</strain>
    </source>
</reference>
<dbReference type="RefSeq" id="WP_188090157.1">
    <property type="nucleotide sequence ID" value="NZ_JACVFC010000003.1"/>
</dbReference>
<dbReference type="SUPFAM" id="SSF46785">
    <property type="entry name" value="Winged helix' DNA-binding domain"/>
    <property type="match status" value="1"/>
</dbReference>
<dbReference type="InterPro" id="IPR015424">
    <property type="entry name" value="PyrdxlP-dep_Trfase"/>
</dbReference>
<dbReference type="EMBL" id="JACVFC010000003">
    <property type="protein sequence ID" value="MBC9933030.1"/>
    <property type="molecule type" value="Genomic_DNA"/>
</dbReference>
<dbReference type="InterPro" id="IPR004839">
    <property type="entry name" value="Aminotransferase_I/II_large"/>
</dbReference>
<keyword evidence="4" id="KW-0238">DNA-binding</keyword>
<feature type="domain" description="HTH gntR-type" evidence="6">
    <location>
        <begin position="21"/>
        <end position="89"/>
    </location>
</feature>
<keyword evidence="3" id="KW-0805">Transcription regulation</keyword>
<gene>
    <name evidence="7" type="ORF">ICL07_21760</name>
</gene>
<evidence type="ECO:0000256" key="5">
    <source>
        <dbReference type="ARBA" id="ARBA00023163"/>
    </source>
</evidence>
<evidence type="ECO:0000313" key="7">
    <source>
        <dbReference type="EMBL" id="MBC9933030.1"/>
    </source>
</evidence>
<dbReference type="Pfam" id="PF00155">
    <property type="entry name" value="Aminotran_1_2"/>
    <property type="match status" value="1"/>
</dbReference>
<dbReference type="SUPFAM" id="SSF53383">
    <property type="entry name" value="PLP-dependent transferases"/>
    <property type="match status" value="1"/>
</dbReference>
<comment type="caution">
    <text evidence="7">The sequence shown here is derived from an EMBL/GenBank/DDBJ whole genome shotgun (WGS) entry which is preliminary data.</text>
</comment>
<evidence type="ECO:0000259" key="6">
    <source>
        <dbReference type="PROSITE" id="PS50949"/>
    </source>
</evidence>
<dbReference type="InterPro" id="IPR015421">
    <property type="entry name" value="PyrdxlP-dep_Trfase_major"/>
</dbReference>